<dbReference type="InterPro" id="IPR012338">
    <property type="entry name" value="Beta-lactam/transpept-like"/>
</dbReference>
<reference evidence="2" key="1">
    <citation type="submission" date="2023-02" db="EMBL/GenBank/DDBJ databases">
        <title>Genome of Flavobacteriaceae gen. nov. sp. strain F89.</title>
        <authorList>
            <person name="Wang Y."/>
        </authorList>
    </citation>
    <scope>NUCLEOTIDE SEQUENCE</scope>
    <source>
        <strain evidence="2">F89</strain>
    </source>
</reference>
<keyword evidence="3" id="KW-1185">Reference proteome</keyword>
<dbReference type="SUPFAM" id="SSF56601">
    <property type="entry name" value="beta-lactamase/transpeptidase-like"/>
    <property type="match status" value="1"/>
</dbReference>
<gene>
    <name evidence="2" type="ORF">K8352_12000</name>
</gene>
<dbReference type="InterPro" id="IPR001466">
    <property type="entry name" value="Beta-lactam-related"/>
</dbReference>
<evidence type="ECO:0000313" key="2">
    <source>
        <dbReference type="EMBL" id="MCG2461475.1"/>
    </source>
</evidence>
<evidence type="ECO:0000259" key="1">
    <source>
        <dbReference type="Pfam" id="PF00144"/>
    </source>
</evidence>
<accession>A0AAE3JNW0</accession>
<dbReference type="Pfam" id="PF00144">
    <property type="entry name" value="Beta-lactamase"/>
    <property type="match status" value="1"/>
</dbReference>
<name>A0AAE3JNW0_9FLAO</name>
<dbReference type="EMBL" id="JAIRBC010000016">
    <property type="protein sequence ID" value="MCG2461475.1"/>
    <property type="molecule type" value="Genomic_DNA"/>
</dbReference>
<dbReference type="Gene3D" id="3.40.710.10">
    <property type="entry name" value="DD-peptidase/beta-lactamase superfamily"/>
    <property type="match status" value="1"/>
</dbReference>
<organism evidence="2 3">
    <name type="scientific">Cerina litoralis</name>
    <dbReference type="NCBI Taxonomy" id="2874477"/>
    <lineage>
        <taxon>Bacteria</taxon>
        <taxon>Pseudomonadati</taxon>
        <taxon>Bacteroidota</taxon>
        <taxon>Flavobacteriia</taxon>
        <taxon>Flavobacteriales</taxon>
        <taxon>Flavobacteriaceae</taxon>
        <taxon>Cerina</taxon>
    </lineage>
</organism>
<dbReference type="Proteomes" id="UP001200642">
    <property type="component" value="Unassembled WGS sequence"/>
</dbReference>
<protein>
    <submittedName>
        <fullName evidence="2">Beta-lactamase family protein</fullName>
    </submittedName>
</protein>
<proteinExistence type="predicted"/>
<dbReference type="AlphaFoldDB" id="A0AAE3JNW0"/>
<sequence length="40" mass="4643">MFEPGKQFSYSNVGYSILAMIIEKVEQTDWLRSNLKASNF</sequence>
<feature type="domain" description="Beta-lactamase-related" evidence="1">
    <location>
        <begin position="2"/>
        <end position="32"/>
    </location>
</feature>
<evidence type="ECO:0000313" key="3">
    <source>
        <dbReference type="Proteomes" id="UP001200642"/>
    </source>
</evidence>
<comment type="caution">
    <text evidence="2">The sequence shown here is derived from an EMBL/GenBank/DDBJ whole genome shotgun (WGS) entry which is preliminary data.</text>
</comment>